<sequence length="106" mass="11639">METPMSADSACRRPDRVDLGPSSSDVSRACNKRPRRSQQLSPVLPARVVRKDMPPDMAGRCFNCLEEDHVLASAHARDELTKATRAGRLLAGTSHRSHAAMREVST</sequence>
<evidence type="ECO:0000256" key="1">
    <source>
        <dbReference type="SAM" id="MobiDB-lite"/>
    </source>
</evidence>
<reference evidence="2" key="2">
    <citation type="submission" date="2017-06" db="EMBL/GenBank/DDBJ databases">
        <title>WGS assembly of Brachypodium distachyon.</title>
        <authorList>
            <consortium name="The International Brachypodium Initiative"/>
            <person name="Lucas S."/>
            <person name="Harmon-Smith M."/>
            <person name="Lail K."/>
            <person name="Tice H."/>
            <person name="Grimwood J."/>
            <person name="Bruce D."/>
            <person name="Barry K."/>
            <person name="Shu S."/>
            <person name="Lindquist E."/>
            <person name="Wang M."/>
            <person name="Pitluck S."/>
            <person name="Vogel J.P."/>
            <person name="Garvin D.F."/>
            <person name="Mockler T.C."/>
            <person name="Schmutz J."/>
            <person name="Rokhsar D."/>
            <person name="Bevan M.W."/>
        </authorList>
    </citation>
    <scope>NUCLEOTIDE SEQUENCE</scope>
    <source>
        <strain evidence="2">Bd21</strain>
    </source>
</reference>
<name>A0A0Q3PJ64_BRADI</name>
<dbReference type="Gramene" id="KQJ89425">
    <property type="protein sequence ID" value="KQJ89425"/>
    <property type="gene ID" value="BRADI_4g25853v3"/>
</dbReference>
<dbReference type="EMBL" id="CM000883">
    <property type="protein sequence ID" value="KQJ89425.2"/>
    <property type="molecule type" value="Genomic_DNA"/>
</dbReference>
<evidence type="ECO:0000313" key="2">
    <source>
        <dbReference type="EMBL" id="KQJ89425.2"/>
    </source>
</evidence>
<feature type="region of interest" description="Disordered" evidence="1">
    <location>
        <begin position="1"/>
        <end position="41"/>
    </location>
</feature>
<organism evidence="2">
    <name type="scientific">Brachypodium distachyon</name>
    <name type="common">Purple false brome</name>
    <name type="synonym">Trachynia distachya</name>
    <dbReference type="NCBI Taxonomy" id="15368"/>
    <lineage>
        <taxon>Eukaryota</taxon>
        <taxon>Viridiplantae</taxon>
        <taxon>Streptophyta</taxon>
        <taxon>Embryophyta</taxon>
        <taxon>Tracheophyta</taxon>
        <taxon>Spermatophyta</taxon>
        <taxon>Magnoliopsida</taxon>
        <taxon>Liliopsida</taxon>
        <taxon>Poales</taxon>
        <taxon>Poaceae</taxon>
        <taxon>BOP clade</taxon>
        <taxon>Pooideae</taxon>
        <taxon>Stipodae</taxon>
        <taxon>Brachypodieae</taxon>
        <taxon>Brachypodium</taxon>
    </lineage>
</organism>
<reference evidence="2 3" key="1">
    <citation type="journal article" date="2010" name="Nature">
        <title>Genome sequencing and analysis of the model grass Brachypodium distachyon.</title>
        <authorList>
            <consortium name="International Brachypodium Initiative"/>
        </authorList>
    </citation>
    <scope>NUCLEOTIDE SEQUENCE [LARGE SCALE GENOMIC DNA]</scope>
    <source>
        <strain evidence="2 3">Bd21</strain>
    </source>
</reference>
<gene>
    <name evidence="2" type="ORF">BRADI_4g25853v3</name>
</gene>
<accession>A0A0Q3PJ64</accession>
<protein>
    <submittedName>
        <fullName evidence="2 3">Uncharacterized protein</fullName>
    </submittedName>
</protein>
<proteinExistence type="predicted"/>
<reference evidence="3" key="3">
    <citation type="submission" date="2018-08" db="UniProtKB">
        <authorList>
            <consortium name="EnsemblPlants"/>
        </authorList>
    </citation>
    <scope>IDENTIFICATION</scope>
    <source>
        <strain evidence="3">cv. Bd21</strain>
    </source>
</reference>
<feature type="region of interest" description="Disordered" evidence="1">
    <location>
        <begin position="87"/>
        <end position="106"/>
    </location>
</feature>
<keyword evidence="4" id="KW-1185">Reference proteome</keyword>
<dbReference type="Proteomes" id="UP000008810">
    <property type="component" value="Chromosome 4"/>
</dbReference>
<dbReference type="InParanoid" id="A0A0Q3PJ64"/>
<dbReference type="AlphaFoldDB" id="A0A0Q3PJ64"/>
<dbReference type="EnsemblPlants" id="KQJ89425">
    <property type="protein sequence ID" value="KQJ89425"/>
    <property type="gene ID" value="BRADI_4g25853v3"/>
</dbReference>
<evidence type="ECO:0000313" key="3">
    <source>
        <dbReference type="EnsemblPlants" id="KQJ89425"/>
    </source>
</evidence>
<evidence type="ECO:0000313" key="4">
    <source>
        <dbReference type="Proteomes" id="UP000008810"/>
    </source>
</evidence>